<feature type="transmembrane region" description="Helical" evidence="7">
    <location>
        <begin position="370"/>
        <end position="390"/>
    </location>
</feature>
<feature type="transmembrane region" description="Helical" evidence="7">
    <location>
        <begin position="435"/>
        <end position="454"/>
    </location>
</feature>
<dbReference type="PANTHER" id="PTHR43791">
    <property type="entry name" value="PERMEASE-RELATED"/>
    <property type="match status" value="1"/>
</dbReference>
<dbReference type="InterPro" id="IPR011701">
    <property type="entry name" value="MFS"/>
</dbReference>
<proteinExistence type="predicted"/>
<dbReference type="EMBL" id="OZ037945">
    <property type="protein sequence ID" value="CAL1701801.1"/>
    <property type="molecule type" value="Genomic_DNA"/>
</dbReference>
<dbReference type="Gene3D" id="1.20.1250.20">
    <property type="entry name" value="MFS general substrate transporter like domains"/>
    <property type="match status" value="2"/>
</dbReference>
<evidence type="ECO:0000256" key="2">
    <source>
        <dbReference type="ARBA" id="ARBA00022448"/>
    </source>
</evidence>
<feature type="transmembrane region" description="Helical" evidence="7">
    <location>
        <begin position="402"/>
        <end position="423"/>
    </location>
</feature>
<keyword evidence="2" id="KW-0813">Transport</keyword>
<evidence type="ECO:0000256" key="3">
    <source>
        <dbReference type="ARBA" id="ARBA00022692"/>
    </source>
</evidence>
<evidence type="ECO:0000256" key="5">
    <source>
        <dbReference type="ARBA" id="ARBA00023136"/>
    </source>
</evidence>
<feature type="transmembrane region" description="Helical" evidence="7">
    <location>
        <begin position="117"/>
        <end position="137"/>
    </location>
</feature>
<keyword evidence="10" id="KW-1185">Reference proteome</keyword>
<reference evidence="10" key="1">
    <citation type="submission" date="2024-04" db="EMBL/GenBank/DDBJ databases">
        <authorList>
            <person name="Shaw F."/>
            <person name="Minotto A."/>
        </authorList>
    </citation>
    <scope>NUCLEOTIDE SEQUENCE [LARGE SCALE GENOMIC DNA]</scope>
</reference>
<name>A0ABP1D1P5_9APHY</name>
<evidence type="ECO:0000256" key="4">
    <source>
        <dbReference type="ARBA" id="ARBA00022989"/>
    </source>
</evidence>
<keyword evidence="5 7" id="KW-0472">Membrane</keyword>
<feature type="transmembrane region" description="Helical" evidence="7">
    <location>
        <begin position="143"/>
        <end position="165"/>
    </location>
</feature>
<feature type="transmembrane region" description="Helical" evidence="7">
    <location>
        <begin position="281"/>
        <end position="302"/>
    </location>
</feature>
<comment type="subcellular location">
    <subcellularLocation>
        <location evidence="1">Membrane</location>
        <topology evidence="1">Multi-pass membrane protein</topology>
    </subcellularLocation>
</comment>
<feature type="transmembrane region" description="Helical" evidence="7">
    <location>
        <begin position="177"/>
        <end position="198"/>
    </location>
</feature>
<feature type="transmembrane region" description="Helical" evidence="7">
    <location>
        <begin position="314"/>
        <end position="337"/>
    </location>
</feature>
<keyword evidence="4 7" id="KW-1133">Transmembrane helix</keyword>
<keyword evidence="3 7" id="KW-0812">Transmembrane</keyword>
<dbReference type="InterPro" id="IPR036259">
    <property type="entry name" value="MFS_trans_sf"/>
</dbReference>
<organism evidence="9 10">
    <name type="scientific">Somion occarium</name>
    <dbReference type="NCBI Taxonomy" id="3059160"/>
    <lineage>
        <taxon>Eukaryota</taxon>
        <taxon>Fungi</taxon>
        <taxon>Dikarya</taxon>
        <taxon>Basidiomycota</taxon>
        <taxon>Agaricomycotina</taxon>
        <taxon>Agaricomycetes</taxon>
        <taxon>Polyporales</taxon>
        <taxon>Cerrenaceae</taxon>
        <taxon>Somion</taxon>
    </lineage>
</organism>
<dbReference type="PROSITE" id="PS50850">
    <property type="entry name" value="MFS"/>
    <property type="match status" value="1"/>
</dbReference>
<evidence type="ECO:0000313" key="10">
    <source>
        <dbReference type="Proteomes" id="UP001497453"/>
    </source>
</evidence>
<dbReference type="Pfam" id="PF07690">
    <property type="entry name" value="MFS_1"/>
    <property type="match status" value="1"/>
</dbReference>
<protein>
    <recommendedName>
        <fullName evidence="8">Major facilitator superfamily (MFS) profile domain-containing protein</fullName>
    </recommendedName>
</protein>
<evidence type="ECO:0000256" key="7">
    <source>
        <dbReference type="SAM" id="Phobius"/>
    </source>
</evidence>
<feature type="transmembrane region" description="Helical" evidence="7">
    <location>
        <begin position="90"/>
        <end position="110"/>
    </location>
</feature>
<dbReference type="Proteomes" id="UP001497453">
    <property type="component" value="Chromosome 2"/>
</dbReference>
<evidence type="ECO:0000313" key="9">
    <source>
        <dbReference type="EMBL" id="CAL1701801.1"/>
    </source>
</evidence>
<evidence type="ECO:0000256" key="6">
    <source>
        <dbReference type="SAM" id="MobiDB-lite"/>
    </source>
</evidence>
<feature type="domain" description="Major facilitator superfamily (MFS) profile" evidence="8">
    <location>
        <begin position="51"/>
        <end position="457"/>
    </location>
</feature>
<evidence type="ECO:0000259" key="8">
    <source>
        <dbReference type="PROSITE" id="PS50850"/>
    </source>
</evidence>
<feature type="transmembrane region" description="Helical" evidence="7">
    <location>
        <begin position="344"/>
        <end position="364"/>
    </location>
</feature>
<dbReference type="InterPro" id="IPR020846">
    <property type="entry name" value="MFS_dom"/>
</dbReference>
<dbReference type="PANTHER" id="PTHR43791:SF36">
    <property type="entry name" value="TRANSPORTER, PUTATIVE (AFU_ORTHOLOGUE AFUA_6G08340)-RELATED"/>
    <property type="match status" value="1"/>
</dbReference>
<feature type="transmembrane region" description="Helical" evidence="7">
    <location>
        <begin position="210"/>
        <end position="232"/>
    </location>
</feature>
<accession>A0ABP1D1P5</accession>
<feature type="region of interest" description="Disordered" evidence="6">
    <location>
        <begin position="1"/>
        <end position="23"/>
    </location>
</feature>
<sequence length="495" mass="55249">MSDLKRETTHESSSHSLDQEKGGHAETAEALLAQYDPKEIERIWKKVDWHVMPVAMMLYLASYIDRANIGNAKVLGLQKSLQLTNNQYNLALSIFFVGYVIYETPSNILLKKISPRWYIPAMTVIWGLICALFACIQTPAGLIAIRFFLGFAEAGFLPGIIYWMGCWYPRSMQGRRFGILYCTVSLTGAFGGLLATAIHTLDGAHGIDGWRWIFIVEGCITAGLGILSLFVMSAYPATASFLSEEERRVIILVNEADRALKAKEAFSGRQIRSAFTDWRTYCWAIMYICTYIPVYSVVLSLPTVVTGLGYSGTIATLMACPPYGLGFFAVLGVGFTVDRYGNRFWHYVGGISITMIALIILMAVENLVVRYVMFFFIMFMFVPISVMWAWMSSNIAGSNKRAAASGFIFSFGNIGGAISGQIYRAEWAPRYVQGHAINLGCYVLALAAGTLLWWSYRSDNIKREAAAGQVEHHADMLGDDLGEHGDRHPNFRYYL</sequence>
<gene>
    <name evidence="9" type="ORF">GFSPODELE1_LOCUS3759</name>
</gene>
<evidence type="ECO:0000256" key="1">
    <source>
        <dbReference type="ARBA" id="ARBA00004141"/>
    </source>
</evidence>
<dbReference type="SUPFAM" id="SSF103473">
    <property type="entry name" value="MFS general substrate transporter"/>
    <property type="match status" value="1"/>
</dbReference>